<dbReference type="AlphaFoldDB" id="A0A2N9YCJ0"/>
<sequence>MKAIFLLICLLGSLSVFVNAAAPLLPPAKRTVSKTQACVDTLDVIRRQHGDVLKKQHNETVNQGIRPSKYSITACISCHVAPDAATGLYPKISSSQHFCNACHTYVAVKIACFSCHLSMPAVEESAENAEDK</sequence>
<gene>
    <name evidence="2" type="ORF">BLE401_05395</name>
</gene>
<evidence type="ECO:0000313" key="2">
    <source>
        <dbReference type="EMBL" id="AUI68188.1"/>
    </source>
</evidence>
<feature type="chain" id="PRO_5014951807" evidence="1">
    <location>
        <begin position="21"/>
        <end position="132"/>
    </location>
</feature>
<dbReference type="STRING" id="288004.AL038_00650"/>
<dbReference type="SUPFAM" id="SSF48695">
    <property type="entry name" value="Multiheme cytochromes"/>
    <property type="match status" value="1"/>
</dbReference>
<dbReference type="Gene3D" id="3.90.10.10">
    <property type="entry name" value="Cytochrome C3"/>
    <property type="match status" value="1"/>
</dbReference>
<organism evidence="2 3">
    <name type="scientific">Beggiatoa leptomitoformis</name>
    <dbReference type="NCBI Taxonomy" id="288004"/>
    <lineage>
        <taxon>Bacteria</taxon>
        <taxon>Pseudomonadati</taxon>
        <taxon>Pseudomonadota</taxon>
        <taxon>Gammaproteobacteria</taxon>
        <taxon>Thiotrichales</taxon>
        <taxon>Thiotrichaceae</taxon>
        <taxon>Beggiatoa</taxon>
    </lineage>
</organism>
<name>A0A2N9YCJ0_9GAMM</name>
<reference evidence="3" key="1">
    <citation type="submission" date="2016-12" db="EMBL/GenBank/DDBJ databases">
        <title>Complete Genome Sequence of Beggiatoa leptomitiformis D-401.</title>
        <authorList>
            <person name="Fomenkov A."/>
            <person name="Vincze T."/>
            <person name="Grabovich M."/>
            <person name="Anton B.P."/>
            <person name="Dubinina G."/>
            <person name="Orlova M."/>
            <person name="Belousova E."/>
            <person name="Roberts R.J."/>
        </authorList>
    </citation>
    <scope>NUCLEOTIDE SEQUENCE [LARGE SCALE GENOMIC DNA]</scope>
    <source>
        <strain evidence="3">D-401</strain>
    </source>
</reference>
<proteinExistence type="predicted"/>
<protein>
    <submittedName>
        <fullName evidence="2">Hdr-like menaquinol oxidoreductase cytochrome c subunit</fullName>
    </submittedName>
</protein>
<dbReference type="RefSeq" id="WP_062147515.1">
    <property type="nucleotide sequence ID" value="NZ_CP012373.2"/>
</dbReference>
<evidence type="ECO:0000256" key="1">
    <source>
        <dbReference type="SAM" id="SignalP"/>
    </source>
</evidence>
<dbReference type="Proteomes" id="UP000234271">
    <property type="component" value="Chromosome"/>
</dbReference>
<dbReference type="OrthoDB" id="9790557at2"/>
<evidence type="ECO:0000313" key="3">
    <source>
        <dbReference type="Proteomes" id="UP000234271"/>
    </source>
</evidence>
<dbReference type="InterPro" id="IPR036280">
    <property type="entry name" value="Multihaem_cyt_sf"/>
</dbReference>
<dbReference type="KEGG" id="blep:AL038_00650"/>
<dbReference type="EMBL" id="CP018889">
    <property type="protein sequence ID" value="AUI68188.1"/>
    <property type="molecule type" value="Genomic_DNA"/>
</dbReference>
<keyword evidence="3" id="KW-1185">Reference proteome</keyword>
<keyword evidence="1" id="KW-0732">Signal</keyword>
<feature type="signal peptide" evidence="1">
    <location>
        <begin position="1"/>
        <end position="20"/>
    </location>
</feature>
<accession>A0A2N9YCJ0</accession>